<dbReference type="InterPro" id="IPR053392">
    <property type="entry name" value="Transposase_IS30-like"/>
</dbReference>
<evidence type="ECO:0000259" key="1">
    <source>
        <dbReference type="PROSITE" id="PS50994"/>
    </source>
</evidence>
<reference evidence="2 3" key="1">
    <citation type="submission" date="2016-01" db="EMBL/GenBank/DDBJ databases">
        <title>Highly variable Streptococcus oralis are common among viridans streptococci isolated from primates.</title>
        <authorList>
            <person name="Denapaite D."/>
            <person name="Rieger M."/>
            <person name="Koendgen S."/>
            <person name="Brueckner R."/>
            <person name="Ochigava I."/>
            <person name="Kappeler P."/>
            <person name="Maetz-Rensing K."/>
            <person name="Leendertz F."/>
            <person name="Hakenbeck R."/>
        </authorList>
    </citation>
    <scope>NUCLEOTIDE SEQUENCE [LARGE SCALE GENOMIC DNA]</scope>
    <source>
        <strain evidence="2 3">DD07</strain>
    </source>
</reference>
<dbReference type="PANTHER" id="PTHR10948:SF23">
    <property type="entry name" value="TRANSPOSASE INSI FOR INSERTION SEQUENCE ELEMENT IS30A-RELATED"/>
    <property type="match status" value="1"/>
</dbReference>
<dbReference type="PANTHER" id="PTHR10948">
    <property type="entry name" value="TRANSPOSASE"/>
    <property type="match status" value="1"/>
</dbReference>
<dbReference type="Proteomes" id="UP000070096">
    <property type="component" value="Unassembled WGS sequence"/>
</dbReference>
<comment type="caution">
    <text evidence="2">The sequence shown here is derived from an EMBL/GenBank/DDBJ whole genome shotgun (WGS) entry which is preliminary data.</text>
</comment>
<dbReference type="AlphaFoldDB" id="A0A139MWJ8"/>
<dbReference type="Gene3D" id="3.30.420.10">
    <property type="entry name" value="Ribonuclease H-like superfamily/Ribonuclease H"/>
    <property type="match status" value="1"/>
</dbReference>
<dbReference type="PATRIC" id="fig|1302.21.peg.2372"/>
<organism evidence="2 3">
    <name type="scientific">Streptococcus gordonii</name>
    <dbReference type="NCBI Taxonomy" id="1302"/>
    <lineage>
        <taxon>Bacteria</taxon>
        <taxon>Bacillati</taxon>
        <taxon>Bacillota</taxon>
        <taxon>Bacilli</taxon>
        <taxon>Lactobacillales</taxon>
        <taxon>Streptococcaceae</taxon>
        <taxon>Streptococcus</taxon>
    </lineage>
</organism>
<dbReference type="GO" id="GO:0005829">
    <property type="term" value="C:cytosol"/>
    <property type="evidence" value="ECO:0007669"/>
    <property type="project" value="TreeGrafter"/>
</dbReference>
<evidence type="ECO:0000313" key="2">
    <source>
        <dbReference type="EMBL" id="KXT68146.1"/>
    </source>
</evidence>
<dbReference type="InterPro" id="IPR036397">
    <property type="entry name" value="RNaseH_sf"/>
</dbReference>
<dbReference type="GO" id="GO:0015074">
    <property type="term" value="P:DNA integration"/>
    <property type="evidence" value="ECO:0007669"/>
    <property type="project" value="InterPro"/>
</dbReference>
<name>A0A139MWJ8_STRGN</name>
<dbReference type="NCBIfam" id="NF033563">
    <property type="entry name" value="transpos_IS30"/>
    <property type="match status" value="1"/>
</dbReference>
<dbReference type="InterPro" id="IPR051917">
    <property type="entry name" value="Transposase-Integrase"/>
</dbReference>
<sequence length="270" mass="31606">MKRGQVRQQVRKGKFEWVYSADFAQEVYINKRKSSVKQCSLTMELKENIVHYIKQKYSPEMMVKAKGINVPIATIYYWIHHGHLGLTKADLLYPRKAKAKKKQESPYFKPAGKSIEERPEAVNQRLETGHYEIDTVIQTRAKNECLLTLTDRKSRHQVIRIIPDKSADSVNQALRTILNDYQIHSITADNGTEFSRLAEVFNPEHLYYAHPYSSWERGTNENHNRLIRRWLPKGSKNATQKQVAFIENWINNYPKKVLDYKSPREFLQGG</sequence>
<dbReference type="SUPFAM" id="SSF53098">
    <property type="entry name" value="Ribonuclease H-like"/>
    <property type="match status" value="1"/>
</dbReference>
<protein>
    <submittedName>
        <fullName evidence="2">Mobile element protein</fullName>
    </submittedName>
</protein>
<dbReference type="GO" id="GO:0003676">
    <property type="term" value="F:nucleic acid binding"/>
    <property type="evidence" value="ECO:0007669"/>
    <property type="project" value="InterPro"/>
</dbReference>
<feature type="domain" description="Integrase catalytic" evidence="1">
    <location>
        <begin position="115"/>
        <end position="270"/>
    </location>
</feature>
<evidence type="ECO:0000313" key="3">
    <source>
        <dbReference type="Proteomes" id="UP000070096"/>
    </source>
</evidence>
<dbReference type="EMBL" id="LQRC01000286">
    <property type="protein sequence ID" value="KXT68146.1"/>
    <property type="molecule type" value="Genomic_DNA"/>
</dbReference>
<proteinExistence type="predicted"/>
<gene>
    <name evidence="2" type="ORF">SGODD07_02140</name>
</gene>
<accession>A0A139MWJ8</accession>
<dbReference type="InterPro" id="IPR012337">
    <property type="entry name" value="RNaseH-like_sf"/>
</dbReference>
<dbReference type="GO" id="GO:0004803">
    <property type="term" value="F:transposase activity"/>
    <property type="evidence" value="ECO:0007669"/>
    <property type="project" value="TreeGrafter"/>
</dbReference>
<dbReference type="InterPro" id="IPR001584">
    <property type="entry name" value="Integrase_cat-core"/>
</dbReference>
<dbReference type="GO" id="GO:0032196">
    <property type="term" value="P:transposition"/>
    <property type="evidence" value="ECO:0007669"/>
    <property type="project" value="TreeGrafter"/>
</dbReference>
<dbReference type="PROSITE" id="PS50994">
    <property type="entry name" value="INTEGRASE"/>
    <property type="match status" value="1"/>
</dbReference>